<gene>
    <name evidence="1" type="primary">PLEC.8</name>
    <name evidence="1" type="ORF">GBF38_014541</name>
</gene>
<name>A0ACB7F6Y9_NIBAL</name>
<feature type="non-terminal residue" evidence="1">
    <location>
        <position position="912"/>
    </location>
</feature>
<dbReference type="EMBL" id="CM024804">
    <property type="protein sequence ID" value="KAG8010282.1"/>
    <property type="molecule type" value="Genomic_DNA"/>
</dbReference>
<dbReference type="Proteomes" id="UP000805704">
    <property type="component" value="Chromosome 16"/>
</dbReference>
<organism evidence="1 2">
    <name type="scientific">Nibea albiflora</name>
    <name type="common">Yellow drum</name>
    <name type="synonym">Corvina albiflora</name>
    <dbReference type="NCBI Taxonomy" id="240163"/>
    <lineage>
        <taxon>Eukaryota</taxon>
        <taxon>Metazoa</taxon>
        <taxon>Chordata</taxon>
        <taxon>Craniata</taxon>
        <taxon>Vertebrata</taxon>
        <taxon>Euteleostomi</taxon>
        <taxon>Actinopterygii</taxon>
        <taxon>Neopterygii</taxon>
        <taxon>Teleostei</taxon>
        <taxon>Neoteleostei</taxon>
        <taxon>Acanthomorphata</taxon>
        <taxon>Eupercaria</taxon>
        <taxon>Sciaenidae</taxon>
        <taxon>Nibea</taxon>
    </lineage>
</organism>
<proteinExistence type="predicted"/>
<keyword evidence="2" id="KW-1185">Reference proteome</keyword>
<accession>A0ACB7F6Y9</accession>
<comment type="caution">
    <text evidence="1">The sequence shown here is derived from an EMBL/GenBank/DDBJ whole genome shotgun (WGS) entry which is preliminary data.</text>
</comment>
<reference evidence="1" key="1">
    <citation type="submission" date="2020-04" db="EMBL/GenBank/DDBJ databases">
        <title>A chromosome-scale assembly and high-density genetic map of the yellow drum (Nibea albiflora) genome.</title>
        <authorList>
            <person name="Xu D."/>
            <person name="Zhang W."/>
            <person name="Chen R."/>
            <person name="Tan P."/>
            <person name="Wang L."/>
            <person name="Song H."/>
            <person name="Tian L."/>
            <person name="Zhu Q."/>
            <person name="Wang B."/>
        </authorList>
    </citation>
    <scope>NUCLEOTIDE SEQUENCE</scope>
    <source>
        <strain evidence="1">ZJHYS-2018</strain>
    </source>
</reference>
<evidence type="ECO:0000313" key="1">
    <source>
        <dbReference type="EMBL" id="KAG8010282.1"/>
    </source>
</evidence>
<evidence type="ECO:0000313" key="2">
    <source>
        <dbReference type="Proteomes" id="UP000805704"/>
    </source>
</evidence>
<sequence>MVAGMLMPLRDLRAIYEVLFRDGVMVAKKDKRPQTKHPEIEGVSNLQVIRAMGSLKSRGCVKETFAWRHFYWYLTNEGIVYLRDYLRLPPEIVPASLQRVRKPAATLAIAHRAARVQSVEGPTSYVPKPGRRAEAESQEGLAERQGYRHKMMGPGERESYSDRTPRFRGRPLAAEPARPKASWEVEEPQPLFRKADSFRSEGAVVEESRVKRVSHQQRDVSSEKPVTSQERRVSDVQKEKAPISVQVQRKALKQDVSQPDLTSVSSKTTLALTVAAVTETTGAATSKIPAEPSIPKTNKEKPKITDGKSSMTSSKIVTSHSAITTHPDKEVNEEKTKKTTVDPVKTAAVKATPEVSKSQATTTMAVTQETSKLITEAVKEEKTKKVIVDTVKSVEVKATSVTASNEVKAKPVVPKAAAQKTSKLLPDTDAVITKPVTTDVKTEQTEKVMVDLVQSIEVKATPATATDKVKDQAVIPMAAAQESTKLLTNTVTTTTVITKPVNKVNVKEEKLMGAKVDEESVKPAEVKTPVKSKTDQEKAKKTVKINAPQETIKSSPASTTSEPVLSAASVKEISQVNVTQEPIDAKVTTVSLSTKAKTEVPQETTVVTESSILEVKTISTTTVTKMITKQEKTDVKEIPHVKKEERAVPDKALEVSVQGPILVQKDSSSPQLSQNAATTEMTVETKQVVELSSKSKRKKKKSPGERSKSPDSKLETEKKSVDKPPEGVIQNPLQPTPVITSELLAVCTSIKTEEASPKEENNTQIDGKPTVEPPRKTVEQSISEEASQPLNQVFAVPPVELPNNAQVKEKVEESSVSKITQGPVCSKEHMEPVKSKEMTVTRVETVMVQKITEVELTQANPKPEEKSPAPLSEAQKATAETKSLISTGKAAEESSRSKKKGKGKKQAQAPLS</sequence>
<protein>
    <submittedName>
        <fullName evidence="1">Plectin</fullName>
    </submittedName>
</protein>